<comment type="caution">
    <text evidence="1">The sequence shown here is derived from an EMBL/GenBank/DDBJ whole genome shotgun (WGS) entry which is preliminary data.</text>
</comment>
<reference evidence="1 2" key="1">
    <citation type="journal article" date="2020" name="Front. Microbiol.">
        <title>Phenotypic and Genetic Characterization of the Cheese Ripening Yeast Geotrichum candidum.</title>
        <authorList>
            <person name="Perkins V."/>
            <person name="Vignola S."/>
            <person name="Lessard M.H."/>
            <person name="Plante P.L."/>
            <person name="Corbeil J."/>
            <person name="Dugat-Bony E."/>
            <person name="Frenette M."/>
            <person name="Labrie S."/>
        </authorList>
    </citation>
    <scope>NUCLEOTIDE SEQUENCE [LARGE SCALE GENOMIC DNA]</scope>
    <source>
        <strain evidence="1 2">LMA-1147</strain>
    </source>
</reference>
<organism evidence="1 2">
    <name type="scientific">Geotrichum galactomycetum</name>
    <dbReference type="NCBI Taxonomy" id="27317"/>
    <lineage>
        <taxon>Eukaryota</taxon>
        <taxon>Fungi</taxon>
        <taxon>Dikarya</taxon>
        <taxon>Ascomycota</taxon>
        <taxon>Saccharomycotina</taxon>
        <taxon>Dipodascomycetes</taxon>
        <taxon>Dipodascales</taxon>
        <taxon>Dipodascaceae</taxon>
        <taxon>Geotrichum</taxon>
    </lineage>
</organism>
<keyword evidence="2" id="KW-1185">Reference proteome</keyword>
<sequence>MSSNNTNTLQIAVIGSGLAGLTTTLSLAESGKVSKIHLFEKEGVLGFASNSNKASSGINGVLTAAQQALGIVDTKEEFYNDTLKSGKNLNDPVLVQELVDESKAAIEWVNAHSDEELSHVAKLGGHSKRRTHRYPNGSVGYSMIKGLTEKILNDYKDIVEVHLKSQVTKLVPDANGAIQGLQYTVGDSKDPVDLLVNNVVLATGGFSQNRDLLQQYGGAKLNSLPSSNSVGTTGDGLQLTKDLGVELIGMEFVQIHPTGFINPEDPTNTHKILAGEVLRGIGGILINNQGERFVNELDTRDNVSTKVIAEQERTGGPQIYLVVPCEIADKEIPTHLKFYSFKNLLKEKPLSNILQPSALATLNSEFANINKLKGLSADRFNRTDFNGQTYSTSGRFYIGQVTPVVHFCMGGIKINIKGQILRSAGGAPVPGLYAAGEVTGGIHGANRLGGSSLLECVVFGRKIAQTLLSKL</sequence>
<gene>
    <name evidence="1" type="ORF">D0Z00_004564</name>
</gene>
<protein>
    <submittedName>
        <fullName evidence="1">Uncharacterized protein</fullName>
    </submittedName>
</protein>
<name>A0ACB6UY29_9ASCO</name>
<evidence type="ECO:0000313" key="2">
    <source>
        <dbReference type="Proteomes" id="UP000744676"/>
    </source>
</evidence>
<accession>A0ACB6UY29</accession>
<dbReference type="Proteomes" id="UP000744676">
    <property type="component" value="Unassembled WGS sequence"/>
</dbReference>
<evidence type="ECO:0000313" key="1">
    <source>
        <dbReference type="EMBL" id="KAF5092486.1"/>
    </source>
</evidence>
<dbReference type="EMBL" id="QVQA01000388">
    <property type="protein sequence ID" value="KAF5092486.1"/>
    <property type="molecule type" value="Genomic_DNA"/>
</dbReference>
<proteinExistence type="predicted"/>